<sequence>MKALIGVLILSGVFKSGHEDVESLLATDGTGRDIIRCTMPLKRFLFLINALRFDECETREERKKNDDKLAAISDIFQDFLANYQSNYSCSEHVTIDEKLVGFRDNWFSSMELVNELKKFDLTYVGTMRKNKREIPEEFLPRKDRKVRSSAFGFTKDVTLVSHVPKKNRNVVLVSTMHHERRVDNSKCYHIPWEAVP</sequence>
<comment type="caution">
    <text evidence="2">The sequence shown here is derived from an EMBL/GenBank/DDBJ whole genome shotgun (WGS) entry which is preliminary data.</text>
</comment>
<name>A0ABQ8STN0_PERAM</name>
<feature type="domain" description="PiggyBac transposable element-derived protein" evidence="1">
    <location>
        <begin position="1"/>
        <end position="105"/>
    </location>
</feature>
<evidence type="ECO:0000313" key="3">
    <source>
        <dbReference type="Proteomes" id="UP001148838"/>
    </source>
</evidence>
<dbReference type="PANTHER" id="PTHR46599">
    <property type="entry name" value="PIGGYBAC TRANSPOSABLE ELEMENT-DERIVED PROTEIN 4"/>
    <property type="match status" value="1"/>
</dbReference>
<dbReference type="Pfam" id="PF13843">
    <property type="entry name" value="DDE_Tnp_1_7"/>
    <property type="match status" value="1"/>
</dbReference>
<dbReference type="PANTHER" id="PTHR46599:SF6">
    <property type="entry name" value="DUAL SPECIFICITY PHOSPHATASE 26"/>
    <property type="match status" value="1"/>
</dbReference>
<accession>A0ABQ8STN0</accession>
<dbReference type="EMBL" id="JAJSOF020000021">
    <property type="protein sequence ID" value="KAJ4437502.1"/>
    <property type="molecule type" value="Genomic_DNA"/>
</dbReference>
<proteinExistence type="predicted"/>
<dbReference type="Proteomes" id="UP001148838">
    <property type="component" value="Unassembled WGS sequence"/>
</dbReference>
<evidence type="ECO:0000313" key="2">
    <source>
        <dbReference type="EMBL" id="KAJ4437502.1"/>
    </source>
</evidence>
<protein>
    <recommendedName>
        <fullName evidence="1">PiggyBac transposable element-derived protein domain-containing protein</fullName>
    </recommendedName>
</protein>
<keyword evidence="3" id="KW-1185">Reference proteome</keyword>
<dbReference type="InterPro" id="IPR029526">
    <property type="entry name" value="PGBD"/>
</dbReference>
<gene>
    <name evidence="2" type="ORF">ANN_17647</name>
</gene>
<reference evidence="2 3" key="1">
    <citation type="journal article" date="2022" name="Allergy">
        <title>Genome assembly and annotation of Periplaneta americana reveal a comprehensive cockroach allergen profile.</title>
        <authorList>
            <person name="Wang L."/>
            <person name="Xiong Q."/>
            <person name="Saelim N."/>
            <person name="Wang L."/>
            <person name="Nong W."/>
            <person name="Wan A.T."/>
            <person name="Shi M."/>
            <person name="Liu X."/>
            <person name="Cao Q."/>
            <person name="Hui J.H.L."/>
            <person name="Sookrung N."/>
            <person name="Leung T.F."/>
            <person name="Tungtrongchitr A."/>
            <person name="Tsui S.K.W."/>
        </authorList>
    </citation>
    <scope>NUCLEOTIDE SEQUENCE [LARGE SCALE GENOMIC DNA]</scope>
    <source>
        <strain evidence="2">PWHHKU_190912</strain>
    </source>
</reference>
<organism evidence="2 3">
    <name type="scientific">Periplaneta americana</name>
    <name type="common">American cockroach</name>
    <name type="synonym">Blatta americana</name>
    <dbReference type="NCBI Taxonomy" id="6978"/>
    <lineage>
        <taxon>Eukaryota</taxon>
        <taxon>Metazoa</taxon>
        <taxon>Ecdysozoa</taxon>
        <taxon>Arthropoda</taxon>
        <taxon>Hexapoda</taxon>
        <taxon>Insecta</taxon>
        <taxon>Pterygota</taxon>
        <taxon>Neoptera</taxon>
        <taxon>Polyneoptera</taxon>
        <taxon>Dictyoptera</taxon>
        <taxon>Blattodea</taxon>
        <taxon>Blattoidea</taxon>
        <taxon>Blattidae</taxon>
        <taxon>Blattinae</taxon>
        <taxon>Periplaneta</taxon>
    </lineage>
</organism>
<evidence type="ECO:0000259" key="1">
    <source>
        <dbReference type="Pfam" id="PF13843"/>
    </source>
</evidence>